<dbReference type="EMBL" id="CP125669">
    <property type="protein sequence ID" value="WHP06750.1"/>
    <property type="molecule type" value="Genomic_DNA"/>
</dbReference>
<dbReference type="SUPFAM" id="SSF49899">
    <property type="entry name" value="Concanavalin A-like lectins/glucanases"/>
    <property type="match status" value="1"/>
</dbReference>
<evidence type="ECO:0000259" key="3">
    <source>
        <dbReference type="SMART" id="SM00560"/>
    </source>
</evidence>
<feature type="domain" description="LamG-like jellyroll fold" evidence="3">
    <location>
        <begin position="156"/>
        <end position="279"/>
    </location>
</feature>
<sequence length="291" mass="31064">MAGIRLEFAQFGDFDSFDVIRSLSSMVGVANIDLPSPIVTGLTTMYYVDTTVSEDTTYYYKIRVWRGANSVVSNEIKCFAGAYIAKILADHPIAYYPMNEESGGFAFDITSNPVNGTIFDCAMGQAALSRRLGKCYYFDGSSRIELGSPSKFSIASSVSLECWMKPTVLGGNTVQIGFNSGLRMQIGSAANMIFSGANKLSSSPILTINTLYHIVFTCTASELKIYINGVLAGSIAGGGWSGIGSVANSAIGYAGAGHGEYFTGYMSNIALYNYALTAEQVSEHYNVGIAA</sequence>
<evidence type="ECO:0000313" key="4">
    <source>
        <dbReference type="EMBL" id="WHP06750.1"/>
    </source>
</evidence>
<dbReference type="Gene3D" id="2.60.120.200">
    <property type="match status" value="1"/>
</dbReference>
<accession>A0ABY8S4X2</accession>
<keyword evidence="2" id="KW-1015">Disulfide bond</keyword>
<gene>
    <name evidence="4" type="ORF">QLH32_04570</name>
</gene>
<keyword evidence="1" id="KW-0732">Signal</keyword>
<evidence type="ECO:0000256" key="2">
    <source>
        <dbReference type="ARBA" id="ARBA00023157"/>
    </source>
</evidence>
<evidence type="ECO:0000256" key="1">
    <source>
        <dbReference type="ARBA" id="ARBA00022729"/>
    </source>
</evidence>
<dbReference type="InterPro" id="IPR013320">
    <property type="entry name" value="ConA-like_dom_sf"/>
</dbReference>
<dbReference type="Proteomes" id="UP001229836">
    <property type="component" value="Chromosome"/>
</dbReference>
<protein>
    <submittedName>
        <fullName evidence="4">LamG domain-containing protein</fullName>
    </submittedName>
</protein>
<dbReference type="SMART" id="SM00560">
    <property type="entry name" value="LamGL"/>
    <property type="match status" value="1"/>
</dbReference>
<dbReference type="InterPro" id="IPR013783">
    <property type="entry name" value="Ig-like_fold"/>
</dbReference>
<reference evidence="4 5" key="1">
    <citation type="submission" date="2023-05" db="EMBL/GenBank/DDBJ databases">
        <title>The complete genome of Acinetobacter sp. nov KCTC 92772.</title>
        <authorList>
            <person name="Zhou G."/>
        </authorList>
    </citation>
    <scope>NUCLEOTIDE SEQUENCE [LARGE SCALE GENOMIC DNA]</scope>
    <source>
        <strain evidence="4 5">KCTC 92772</strain>
    </source>
</reference>
<organism evidence="4 5">
    <name type="scientific">Acinetobacter corruptisaponis</name>
    <dbReference type="NCBI Taxonomy" id="3045147"/>
    <lineage>
        <taxon>Bacteria</taxon>
        <taxon>Pseudomonadati</taxon>
        <taxon>Pseudomonadota</taxon>
        <taxon>Gammaproteobacteria</taxon>
        <taxon>Moraxellales</taxon>
        <taxon>Moraxellaceae</taxon>
        <taxon>Acinetobacter</taxon>
    </lineage>
</organism>
<proteinExistence type="predicted"/>
<dbReference type="Pfam" id="PF13385">
    <property type="entry name" value="Laminin_G_3"/>
    <property type="match status" value="1"/>
</dbReference>
<dbReference type="Gene3D" id="2.60.40.10">
    <property type="entry name" value="Immunoglobulins"/>
    <property type="match status" value="1"/>
</dbReference>
<dbReference type="RefSeq" id="WP_283268341.1">
    <property type="nucleotide sequence ID" value="NZ_CP125669.1"/>
</dbReference>
<name>A0ABY8S4X2_9GAMM</name>
<dbReference type="InterPro" id="IPR006558">
    <property type="entry name" value="LamG-like"/>
</dbReference>
<evidence type="ECO:0000313" key="5">
    <source>
        <dbReference type="Proteomes" id="UP001229836"/>
    </source>
</evidence>
<keyword evidence="5" id="KW-1185">Reference proteome</keyword>